<dbReference type="PANTHER" id="PTHR31302">
    <property type="entry name" value="TRANSMEMBRANE PROTEIN WITH METALLOPHOSPHOESTERASE DOMAIN-RELATED"/>
    <property type="match status" value="1"/>
</dbReference>
<dbReference type="EMBL" id="NFLJ01000042">
    <property type="protein sequence ID" value="OUQ32507.1"/>
    <property type="molecule type" value="Genomic_DNA"/>
</dbReference>
<dbReference type="Pfam" id="PF00149">
    <property type="entry name" value="Metallophos"/>
    <property type="match status" value="1"/>
</dbReference>
<feature type="transmembrane region" description="Helical" evidence="1">
    <location>
        <begin position="60"/>
        <end position="79"/>
    </location>
</feature>
<organism evidence="3 4">
    <name type="scientific">Massilimicrobiota timonensis</name>
    <dbReference type="NCBI Taxonomy" id="1776392"/>
    <lineage>
        <taxon>Bacteria</taxon>
        <taxon>Bacillati</taxon>
        <taxon>Bacillota</taxon>
        <taxon>Erysipelotrichia</taxon>
        <taxon>Erysipelotrichales</taxon>
        <taxon>Erysipelotrichaceae</taxon>
        <taxon>Massilimicrobiota</taxon>
    </lineage>
</organism>
<evidence type="ECO:0000313" key="4">
    <source>
        <dbReference type="Proteomes" id="UP000195305"/>
    </source>
</evidence>
<keyword evidence="4" id="KW-1185">Reference proteome</keyword>
<dbReference type="PANTHER" id="PTHR31302:SF0">
    <property type="entry name" value="TRANSMEMBRANE PROTEIN WITH METALLOPHOSPHOESTERASE DOMAIN"/>
    <property type="match status" value="1"/>
</dbReference>
<keyword evidence="1" id="KW-1133">Transmembrane helix</keyword>
<comment type="caution">
    <text evidence="3">The sequence shown here is derived from an EMBL/GenBank/DDBJ whole genome shotgun (WGS) entry which is preliminary data.</text>
</comment>
<dbReference type="InterPro" id="IPR004843">
    <property type="entry name" value="Calcineurin-like_PHP"/>
</dbReference>
<dbReference type="InterPro" id="IPR051158">
    <property type="entry name" value="Metallophosphoesterase_sf"/>
</dbReference>
<dbReference type="SUPFAM" id="SSF56300">
    <property type="entry name" value="Metallo-dependent phosphatases"/>
    <property type="match status" value="1"/>
</dbReference>
<dbReference type="Proteomes" id="UP000195305">
    <property type="component" value="Unassembled WGS sequence"/>
</dbReference>
<proteinExistence type="predicted"/>
<keyword evidence="1" id="KW-0812">Transmembrane</keyword>
<dbReference type="RefSeq" id="WP_087359626.1">
    <property type="nucleotide sequence ID" value="NZ_NFLJ01000042.1"/>
</dbReference>
<reference evidence="3 4" key="1">
    <citation type="journal article" date="2018" name="BMC Genomics">
        <title>Whole genome sequencing and function prediction of 133 gut anaerobes isolated from chicken caecum in pure cultures.</title>
        <authorList>
            <person name="Medvecky M."/>
            <person name="Cejkova D."/>
            <person name="Polansky O."/>
            <person name="Karasova D."/>
            <person name="Kubasova T."/>
            <person name="Cizek A."/>
            <person name="Rychlik I."/>
        </authorList>
    </citation>
    <scope>NUCLEOTIDE SEQUENCE [LARGE SCALE GENOMIC DNA]</scope>
    <source>
        <strain evidence="3 4">An13</strain>
    </source>
</reference>
<evidence type="ECO:0000259" key="2">
    <source>
        <dbReference type="Pfam" id="PF00149"/>
    </source>
</evidence>
<protein>
    <recommendedName>
        <fullName evidence="2">Calcineurin-like phosphoesterase domain-containing protein</fullName>
    </recommendedName>
</protein>
<name>A0A1Y4SRK2_9FIRM</name>
<dbReference type="GO" id="GO:0016787">
    <property type="term" value="F:hydrolase activity"/>
    <property type="evidence" value="ECO:0007669"/>
    <property type="project" value="InterPro"/>
</dbReference>
<feature type="domain" description="Calcineurin-like phosphoesterase" evidence="2">
    <location>
        <begin position="134"/>
        <end position="301"/>
    </location>
</feature>
<gene>
    <name evidence="3" type="ORF">B5E75_12245</name>
</gene>
<dbReference type="AlphaFoldDB" id="A0A1Y4SRK2"/>
<feature type="transmembrane region" description="Helical" evidence="1">
    <location>
        <begin position="6"/>
        <end position="25"/>
    </location>
</feature>
<evidence type="ECO:0000256" key="1">
    <source>
        <dbReference type="SAM" id="Phobius"/>
    </source>
</evidence>
<feature type="transmembrane region" description="Helical" evidence="1">
    <location>
        <begin position="91"/>
        <end position="111"/>
    </location>
</feature>
<feature type="transmembrane region" description="Helical" evidence="1">
    <location>
        <begin position="37"/>
        <end position="54"/>
    </location>
</feature>
<keyword evidence="1" id="KW-0472">Membrane</keyword>
<dbReference type="Gene3D" id="3.60.21.10">
    <property type="match status" value="1"/>
</dbReference>
<dbReference type="InterPro" id="IPR029052">
    <property type="entry name" value="Metallo-depent_PP-like"/>
</dbReference>
<accession>A0A1Y4SRK2</accession>
<sequence length="361" mass="42195">MSILFFFILIPPILYFQFYFRRIILCFYPHPNIFIRLFSWIFALLFVLPAYNLFRFWAVVVYHLFAFALICDLVMWILHQRKVHNILLNKIYHLGVIPLLCLAILLGYAYYHMQDVQTVHYTVTTSKSLSKDYTIAFISDLHFPTTMNQKKLQKYCQDISKEKPDLVLLGGDIVDERTSYQEMKQTFETLSMIESQYGIYYVYGNHDQALYVEKPAFTPEMLKQTIEDCHIHILCDEVVSIHDDIVLIGRDDRSHQRLPLETIIEDISHDKFLLLMDHQPVDLEKNNQLVIDLQVSGHTHGGQIFPVGILSQWLGFGEMNYGYRQLSSMQVIVSSGIAGWGYPLRTGSQSEYVMIHIQSHH</sequence>
<evidence type="ECO:0000313" key="3">
    <source>
        <dbReference type="EMBL" id="OUQ32507.1"/>
    </source>
</evidence>
<dbReference type="OrthoDB" id="9780884at2"/>